<feature type="transmembrane region" description="Helical" evidence="3">
    <location>
        <begin position="478"/>
        <end position="495"/>
    </location>
</feature>
<feature type="transmembrane region" description="Helical" evidence="3">
    <location>
        <begin position="437"/>
        <end position="458"/>
    </location>
</feature>
<evidence type="ECO:0008006" key="6">
    <source>
        <dbReference type="Google" id="ProtNLM"/>
    </source>
</evidence>
<proteinExistence type="predicted"/>
<protein>
    <recommendedName>
        <fullName evidence="6">MFS transporter</fullName>
    </recommendedName>
</protein>
<feature type="transmembrane region" description="Helical" evidence="3">
    <location>
        <begin position="41"/>
        <end position="62"/>
    </location>
</feature>
<feature type="transmembrane region" description="Helical" evidence="3">
    <location>
        <begin position="587"/>
        <end position="607"/>
    </location>
</feature>
<evidence type="ECO:0000256" key="1">
    <source>
        <dbReference type="SAM" id="Coils"/>
    </source>
</evidence>
<name>A0ABY6HMF2_9ARCH</name>
<feature type="transmembrane region" description="Helical" evidence="3">
    <location>
        <begin position="248"/>
        <end position="275"/>
    </location>
</feature>
<feature type="transmembrane region" description="Helical" evidence="3">
    <location>
        <begin position="613"/>
        <end position="633"/>
    </location>
</feature>
<feature type="transmembrane region" description="Helical" evidence="3">
    <location>
        <begin position="558"/>
        <end position="578"/>
    </location>
</feature>
<evidence type="ECO:0000256" key="2">
    <source>
        <dbReference type="SAM" id="MobiDB-lite"/>
    </source>
</evidence>
<organism evidence="4 5">
    <name type="scientific">Candidatus Lokiarchaeum ossiferum</name>
    <dbReference type="NCBI Taxonomy" id="2951803"/>
    <lineage>
        <taxon>Archaea</taxon>
        <taxon>Promethearchaeati</taxon>
        <taxon>Promethearchaeota</taxon>
        <taxon>Promethearchaeia</taxon>
        <taxon>Promethearchaeales</taxon>
        <taxon>Promethearchaeaceae</taxon>
        <taxon>Candidatus Lokiarchaeum</taxon>
    </lineage>
</organism>
<feature type="transmembrane region" description="Helical" evidence="3">
    <location>
        <begin position="150"/>
        <end position="166"/>
    </location>
</feature>
<feature type="transmembrane region" description="Helical" evidence="3">
    <location>
        <begin position="402"/>
        <end position="425"/>
    </location>
</feature>
<evidence type="ECO:0000256" key="3">
    <source>
        <dbReference type="SAM" id="Phobius"/>
    </source>
</evidence>
<feature type="compositionally biased region" description="Polar residues" evidence="2">
    <location>
        <begin position="803"/>
        <end position="826"/>
    </location>
</feature>
<evidence type="ECO:0000313" key="5">
    <source>
        <dbReference type="Proteomes" id="UP001208689"/>
    </source>
</evidence>
<feature type="transmembrane region" description="Helical" evidence="3">
    <location>
        <begin position="98"/>
        <end position="121"/>
    </location>
</feature>
<keyword evidence="1" id="KW-0175">Coiled coil</keyword>
<dbReference type="Proteomes" id="UP001208689">
    <property type="component" value="Chromosome"/>
</dbReference>
<dbReference type="EMBL" id="CP104013">
    <property type="protein sequence ID" value="UYP44687.1"/>
    <property type="molecule type" value="Genomic_DNA"/>
</dbReference>
<accession>A0ABY6HMF2</accession>
<reference evidence="4" key="1">
    <citation type="submission" date="2022-09" db="EMBL/GenBank/DDBJ databases">
        <title>Actin cytoskeleton and complex cell architecture in an #Asgard archaeon.</title>
        <authorList>
            <person name="Ponce Toledo R.I."/>
            <person name="Schleper C."/>
            <person name="Rodrigues Oliveira T."/>
            <person name="Wollweber F."/>
            <person name="Xu J."/>
            <person name="Rittmann S."/>
            <person name="Klingl A."/>
            <person name="Pilhofer M."/>
        </authorList>
    </citation>
    <scope>NUCLEOTIDE SEQUENCE</scope>
    <source>
        <strain evidence="4">B-35</strain>
    </source>
</reference>
<keyword evidence="3" id="KW-0812">Transmembrane</keyword>
<keyword evidence="3" id="KW-1133">Transmembrane helix</keyword>
<feature type="coiled-coil region" evidence="1">
    <location>
        <begin position="676"/>
        <end position="708"/>
    </location>
</feature>
<sequence length="826" mass="96402">MTQKTQKKFMLQSLLVGIGTTLTYSITSAEGQIYSQLFKSGISTRIIWALWWGVFVLPYLILKIDNSSITSFFMITLFYIVGFFIPEFGNRHFLIDYIVFRLTIPEMIYSIFIGILTGIYYSSQKRIRAKMDDEDQNAFISKLKQIYKPYSILTPAILIGCVVYYFNDQSYTIFEDGASTILILSSIIFFLLLIQDFHFIKAILLDFIIELCIFTFIGIFGLQIPAMHNPAYGRYVNYSAFFKQFSEVFYIQIICLVFLITLQIGCIISEIPAVITNSRFDRKLKRLEKKAMRMYATSKSEKEIPLRSDRTVKPPYTLFSGYDRADYQKYQELRKIEESLIKEEKRFVKSQNSKSISKLFSIPLPKTAFIEDSSLDNKTSKKGDQNIEIGTAEINMKNYIHYLFNGSWLSSLAISILASMSFLYITFLGLNRFNWGILPFAYIPVGLITIFTLIILFIPTHPNSLKDYFKNGKKDYSLLIFLSSVVLNIAFSIIFPPIGIVLIIIEIYLINPFMSAQLQKKQKQAQKIESPLFDLIHGIRLIIWPVIIFNTMIYPNQFILHLISFLIFVLLQSAFLFIKIGWNDGKYFLISDFIISFGLIFFSILLNMQGWEFLQVLSIIFGVIVLSLSGVIFQIQYFNIKIYSEGFFKPISGEMNLWLENYDKIRHNKKINRSLLRQNKLKVKQEELDLKQEELKYQQEKLRQEQNEFYYNSIQDQNTSIPQKGSSFPKEKAEYMCPICKEMLEFTAKEIEILQEQEYLFCPNCREKVSLNEILEPSFNSLIFEHRKILEDVESKRIKMSEENTNSNDAINSRFHQQNLTQHKGK</sequence>
<feature type="transmembrane region" description="Helical" evidence="3">
    <location>
        <begin position="207"/>
        <end position="228"/>
    </location>
</feature>
<keyword evidence="5" id="KW-1185">Reference proteome</keyword>
<evidence type="ECO:0000313" key="4">
    <source>
        <dbReference type="EMBL" id="UYP44687.1"/>
    </source>
</evidence>
<feature type="transmembrane region" description="Helical" evidence="3">
    <location>
        <begin position="178"/>
        <end position="195"/>
    </location>
</feature>
<keyword evidence="3" id="KW-0472">Membrane</keyword>
<feature type="transmembrane region" description="Helical" evidence="3">
    <location>
        <begin position="69"/>
        <end position="86"/>
    </location>
</feature>
<gene>
    <name evidence="4" type="ORF">NEF87_000972</name>
</gene>
<feature type="region of interest" description="Disordered" evidence="2">
    <location>
        <begin position="800"/>
        <end position="826"/>
    </location>
</feature>